<dbReference type="Proteomes" id="UP000095662">
    <property type="component" value="Unassembled WGS sequence"/>
</dbReference>
<dbReference type="OrthoDB" id="165650at2"/>
<accession>A0A174ZCL7</accession>
<dbReference type="AlphaFoldDB" id="A0A174ZCL7"/>
<sequence>MLINELKLRNLQISTGNVNTAKAGNAEKAAQQSGGTFAQALQSELDARNSAVGFSKHAMKRIESRNIEILDSDMLQRLNDGIEIAAEKGSNETLVLIDRTAFVVSVKNRTVITTMSQEDLKGNIFTNIDSTVIM</sequence>
<dbReference type="STRING" id="39492.ERS852540_00399"/>
<evidence type="ECO:0000313" key="1">
    <source>
        <dbReference type="EMBL" id="CUQ82028.1"/>
    </source>
</evidence>
<name>A0A174ZCL7_9FIRM</name>
<protein>
    <submittedName>
        <fullName evidence="1">Flagellar operon protein</fullName>
    </submittedName>
</protein>
<dbReference type="Pfam" id="PF12611">
    <property type="entry name" value="Flagellar_put"/>
    <property type="match status" value="1"/>
</dbReference>
<dbReference type="NCBIfam" id="TIGR02530">
    <property type="entry name" value="flg_new"/>
    <property type="match status" value="1"/>
</dbReference>
<dbReference type="InterPro" id="IPR013367">
    <property type="entry name" value="Flagellar_put"/>
</dbReference>
<gene>
    <name evidence="1" type="ORF">ERS852540_00399</name>
</gene>
<keyword evidence="1" id="KW-0966">Cell projection</keyword>
<proteinExistence type="predicted"/>
<keyword evidence="1" id="KW-0282">Flagellum</keyword>
<dbReference type="EMBL" id="CZBY01000002">
    <property type="protein sequence ID" value="CUQ82028.1"/>
    <property type="molecule type" value="Genomic_DNA"/>
</dbReference>
<evidence type="ECO:0000313" key="2">
    <source>
        <dbReference type="Proteomes" id="UP000095662"/>
    </source>
</evidence>
<keyword evidence="1" id="KW-0969">Cilium</keyword>
<organism evidence="1 2">
    <name type="scientific">[Eubacterium] siraeum</name>
    <dbReference type="NCBI Taxonomy" id="39492"/>
    <lineage>
        <taxon>Bacteria</taxon>
        <taxon>Bacillati</taxon>
        <taxon>Bacillota</taxon>
        <taxon>Clostridia</taxon>
        <taxon>Eubacteriales</taxon>
        <taxon>Oscillospiraceae</taxon>
        <taxon>Oscillospiraceae incertae sedis</taxon>
    </lineage>
</organism>
<reference evidence="1 2" key="1">
    <citation type="submission" date="2015-09" db="EMBL/GenBank/DDBJ databases">
        <authorList>
            <consortium name="Pathogen Informatics"/>
        </authorList>
    </citation>
    <scope>NUCLEOTIDE SEQUENCE [LARGE SCALE GENOMIC DNA]</scope>
    <source>
        <strain evidence="1 2">2789STDY5834928</strain>
    </source>
</reference>